<dbReference type="NCBIfam" id="TIGR02595">
    <property type="entry name" value="PEP_CTERM"/>
    <property type="match status" value="1"/>
</dbReference>
<organism evidence="3 4">
    <name type="scientific">Duganella sacchari</name>
    <dbReference type="NCBI Taxonomy" id="551987"/>
    <lineage>
        <taxon>Bacteria</taxon>
        <taxon>Pseudomonadati</taxon>
        <taxon>Pseudomonadota</taxon>
        <taxon>Betaproteobacteria</taxon>
        <taxon>Burkholderiales</taxon>
        <taxon>Oxalobacteraceae</taxon>
        <taxon>Telluria group</taxon>
        <taxon>Duganella</taxon>
    </lineage>
</organism>
<dbReference type="AlphaFoldDB" id="A0A1M7PG61"/>
<sequence>MRSPLRSCLIASCIALAAPLAFAQNTIDQKQEDISYAMGGFFQSGLAQSFQTSADSISGAGIELWPRAEEDGPVTIALWDALPTQGGVKLAEGVAKGVGTLWADTFWKPVKAEANKTYFLTFTSDVPIFIIGGSLDNYKKGMAYANDYTPFAQYDYTFRTYAAPLPAQTTPVPEPATAAMMLAGLGVLAGQLRRKTRQRPSR</sequence>
<evidence type="ECO:0000256" key="1">
    <source>
        <dbReference type="SAM" id="SignalP"/>
    </source>
</evidence>
<dbReference type="RefSeq" id="WP_072784723.1">
    <property type="nucleotide sequence ID" value="NZ_FRCX01000005.1"/>
</dbReference>
<dbReference type="STRING" id="551987.SAMN05192549_10539"/>
<gene>
    <name evidence="3" type="ORF">SAMN05192549_10539</name>
</gene>
<dbReference type="InterPro" id="IPR013424">
    <property type="entry name" value="Ice-binding_C"/>
</dbReference>
<reference evidence="4" key="1">
    <citation type="submission" date="2016-11" db="EMBL/GenBank/DDBJ databases">
        <authorList>
            <person name="Varghese N."/>
            <person name="Submissions S."/>
        </authorList>
    </citation>
    <scope>NUCLEOTIDE SEQUENCE [LARGE SCALE GENOMIC DNA]</scope>
    <source>
        <strain evidence="4">Sac-22</strain>
    </source>
</reference>
<evidence type="ECO:0000313" key="4">
    <source>
        <dbReference type="Proteomes" id="UP000184339"/>
    </source>
</evidence>
<accession>A0A1M7PG61</accession>
<dbReference type="EMBL" id="FRCX01000005">
    <property type="protein sequence ID" value="SHN16014.1"/>
    <property type="molecule type" value="Genomic_DNA"/>
</dbReference>
<proteinExistence type="predicted"/>
<dbReference type="Pfam" id="PF07589">
    <property type="entry name" value="PEP-CTERM"/>
    <property type="match status" value="1"/>
</dbReference>
<dbReference type="OrthoDB" id="1412023at2"/>
<evidence type="ECO:0000313" key="3">
    <source>
        <dbReference type="EMBL" id="SHN16014.1"/>
    </source>
</evidence>
<evidence type="ECO:0000259" key="2">
    <source>
        <dbReference type="Pfam" id="PF07589"/>
    </source>
</evidence>
<feature type="signal peptide" evidence="1">
    <location>
        <begin position="1"/>
        <end position="23"/>
    </location>
</feature>
<protein>
    <submittedName>
        <fullName evidence="3">PEP-CTERM protein-sorting domain-containing protein</fullName>
    </submittedName>
</protein>
<keyword evidence="4" id="KW-1185">Reference proteome</keyword>
<feature type="domain" description="Ice-binding protein C-terminal" evidence="2">
    <location>
        <begin position="171"/>
        <end position="195"/>
    </location>
</feature>
<dbReference type="Proteomes" id="UP000184339">
    <property type="component" value="Unassembled WGS sequence"/>
</dbReference>
<keyword evidence="1" id="KW-0732">Signal</keyword>
<feature type="chain" id="PRO_5012048506" evidence="1">
    <location>
        <begin position="24"/>
        <end position="202"/>
    </location>
</feature>
<name>A0A1M7PG61_9BURK</name>